<reference evidence="1 2" key="1">
    <citation type="submission" date="2019-04" db="EMBL/GenBank/DDBJ databases">
        <title>Phreatobacter aquaticus sp. nov.</title>
        <authorList>
            <person name="Choi A."/>
            <person name="Baek K."/>
        </authorList>
    </citation>
    <scope>NUCLEOTIDE SEQUENCE [LARGE SCALE GENOMIC DNA]</scope>
    <source>
        <strain evidence="1 2">NMCR1094</strain>
    </source>
</reference>
<dbReference type="AlphaFoldDB" id="A0A4D7QMW4"/>
<dbReference type="Proteomes" id="UP000298588">
    <property type="component" value="Chromosome"/>
</dbReference>
<dbReference type="EMBL" id="CP039865">
    <property type="protein sequence ID" value="QCK88635.1"/>
    <property type="molecule type" value="Genomic_DNA"/>
</dbReference>
<proteinExistence type="predicted"/>
<dbReference type="InterPro" id="IPR007362">
    <property type="entry name" value="DUF429"/>
</dbReference>
<protein>
    <submittedName>
        <fullName evidence="1">DUF429 domain-containing protein</fullName>
    </submittedName>
</protein>
<name>A0A4D7QMW4_9HYPH</name>
<gene>
    <name evidence="1" type="ORF">E8L99_05095</name>
</gene>
<keyword evidence="2" id="KW-1185">Reference proteome</keyword>
<evidence type="ECO:0000313" key="2">
    <source>
        <dbReference type="Proteomes" id="UP000298588"/>
    </source>
</evidence>
<dbReference type="OrthoDB" id="9811476at2"/>
<dbReference type="Pfam" id="PF04250">
    <property type="entry name" value="DUF429"/>
    <property type="match status" value="1"/>
</dbReference>
<organism evidence="1 2">
    <name type="scientific">Phreatobacter aquaticus</name>
    <dbReference type="NCBI Taxonomy" id="2570229"/>
    <lineage>
        <taxon>Bacteria</taxon>
        <taxon>Pseudomonadati</taxon>
        <taxon>Pseudomonadota</taxon>
        <taxon>Alphaproteobacteria</taxon>
        <taxon>Hyphomicrobiales</taxon>
        <taxon>Phreatobacteraceae</taxon>
        <taxon>Phreatobacter</taxon>
    </lineage>
</organism>
<dbReference type="KEGG" id="paqt:E8L99_05095"/>
<accession>A0A4D7QMW4</accession>
<evidence type="ECO:0000313" key="1">
    <source>
        <dbReference type="EMBL" id="QCK88635.1"/>
    </source>
</evidence>
<sequence>MIGEEAGALDATTLVRGVDGCKNGWIAVTVSATGALRPEVAVSPSFAAFTEGPAIIAVDMPIGLPEHAGPGGRGPETLARARLGERQSSVFSVPSRAAVACEDYQEACRIALLTSDPPRKVSKQAFFLFPKIREIDALLRGSPELRSRVFEVHPELAFWRLNAEQPVAVAKKVKSSPHGPGLVVRREILVRHGYPEAFLEHPPRGAGADDLLDAAVNALIARRLLEGQAQPFPDPPGRDAHGLPIAIWA</sequence>